<keyword evidence="2" id="KW-1185">Reference proteome</keyword>
<organism evidence="1 2">
    <name type="scientific">Entomophthora muscae</name>
    <dbReference type="NCBI Taxonomy" id="34485"/>
    <lineage>
        <taxon>Eukaryota</taxon>
        <taxon>Fungi</taxon>
        <taxon>Fungi incertae sedis</taxon>
        <taxon>Zoopagomycota</taxon>
        <taxon>Entomophthoromycotina</taxon>
        <taxon>Entomophthoromycetes</taxon>
        <taxon>Entomophthorales</taxon>
        <taxon>Entomophthoraceae</taxon>
        <taxon>Entomophthora</taxon>
    </lineage>
</organism>
<sequence length="146" mass="16383">MHYSHSYPSRLVAPTKVETRFLASLALLNILVAVVDNVVAMNATWISSLGFMALCSLGLALIGCEYRELSQRLDCDWFFLLALPGLLESYSIILSVGWLFNTFTAIIFPPHLTTHFLSTLFPNLLPTLCFINFMAWAAFPILPILR</sequence>
<comment type="caution">
    <text evidence="1">The sequence shown here is derived from an EMBL/GenBank/DDBJ whole genome shotgun (WGS) entry which is preliminary data.</text>
</comment>
<dbReference type="Proteomes" id="UP001165960">
    <property type="component" value="Unassembled WGS sequence"/>
</dbReference>
<gene>
    <name evidence="1" type="ORF">DSO57_1008139</name>
</gene>
<evidence type="ECO:0000313" key="1">
    <source>
        <dbReference type="EMBL" id="KAJ9062688.1"/>
    </source>
</evidence>
<reference evidence="1" key="1">
    <citation type="submission" date="2022-04" db="EMBL/GenBank/DDBJ databases">
        <title>Genome of the entomopathogenic fungus Entomophthora muscae.</title>
        <authorList>
            <person name="Elya C."/>
            <person name="Lovett B.R."/>
            <person name="Lee E."/>
            <person name="Macias A.M."/>
            <person name="Hajek A.E."/>
            <person name="De Bivort B.L."/>
            <person name="Kasson M.T."/>
            <person name="De Fine Licht H.H."/>
            <person name="Stajich J.E."/>
        </authorList>
    </citation>
    <scope>NUCLEOTIDE SEQUENCE</scope>
    <source>
        <strain evidence="1">Berkeley</strain>
    </source>
</reference>
<protein>
    <submittedName>
        <fullName evidence="1">Uncharacterized protein</fullName>
    </submittedName>
</protein>
<dbReference type="EMBL" id="QTSX02004995">
    <property type="protein sequence ID" value="KAJ9062688.1"/>
    <property type="molecule type" value="Genomic_DNA"/>
</dbReference>
<accession>A0ACC2SK02</accession>
<proteinExistence type="predicted"/>
<evidence type="ECO:0000313" key="2">
    <source>
        <dbReference type="Proteomes" id="UP001165960"/>
    </source>
</evidence>
<name>A0ACC2SK02_9FUNG</name>